<feature type="domain" description="Heterokaryon incompatibility" evidence="2">
    <location>
        <begin position="89"/>
        <end position="250"/>
    </location>
</feature>
<evidence type="ECO:0000256" key="1">
    <source>
        <dbReference type="SAM" id="MobiDB-lite"/>
    </source>
</evidence>
<keyword evidence="4" id="KW-1185">Reference proteome</keyword>
<evidence type="ECO:0000313" key="3">
    <source>
        <dbReference type="EMBL" id="PMD48216.1"/>
    </source>
</evidence>
<accession>A0A2J6SBT1</accession>
<gene>
    <name evidence="3" type="ORF">L207DRAFT_505253</name>
</gene>
<reference evidence="3 4" key="1">
    <citation type="submission" date="2016-04" db="EMBL/GenBank/DDBJ databases">
        <title>A degradative enzymes factory behind the ericoid mycorrhizal symbiosis.</title>
        <authorList>
            <consortium name="DOE Joint Genome Institute"/>
            <person name="Martino E."/>
            <person name="Morin E."/>
            <person name="Grelet G."/>
            <person name="Kuo A."/>
            <person name="Kohler A."/>
            <person name="Daghino S."/>
            <person name="Barry K."/>
            <person name="Choi C."/>
            <person name="Cichocki N."/>
            <person name="Clum A."/>
            <person name="Copeland A."/>
            <person name="Hainaut M."/>
            <person name="Haridas S."/>
            <person name="Labutti K."/>
            <person name="Lindquist E."/>
            <person name="Lipzen A."/>
            <person name="Khouja H.-R."/>
            <person name="Murat C."/>
            <person name="Ohm R."/>
            <person name="Olson A."/>
            <person name="Spatafora J."/>
            <person name="Veneault-Fourrey C."/>
            <person name="Henrissat B."/>
            <person name="Grigoriev I."/>
            <person name="Martin F."/>
            <person name="Perotto S."/>
        </authorList>
    </citation>
    <scope>NUCLEOTIDE SEQUENCE [LARGE SCALE GENOMIC DNA]</scope>
    <source>
        <strain evidence="3 4">F</strain>
    </source>
</reference>
<dbReference type="OrthoDB" id="3477286at2759"/>
<dbReference type="PANTHER" id="PTHR24148">
    <property type="entry name" value="ANKYRIN REPEAT DOMAIN-CONTAINING PROTEIN 39 HOMOLOG-RELATED"/>
    <property type="match status" value="1"/>
</dbReference>
<dbReference type="AlphaFoldDB" id="A0A2J6SBT1"/>
<protein>
    <submittedName>
        <fullName evidence="3">HET-domain-containing protein</fullName>
    </submittedName>
</protein>
<organism evidence="3 4">
    <name type="scientific">Hyaloscypha variabilis (strain UAMH 11265 / GT02V1 / F)</name>
    <name type="common">Meliniomyces variabilis</name>
    <dbReference type="NCBI Taxonomy" id="1149755"/>
    <lineage>
        <taxon>Eukaryota</taxon>
        <taxon>Fungi</taxon>
        <taxon>Dikarya</taxon>
        <taxon>Ascomycota</taxon>
        <taxon>Pezizomycotina</taxon>
        <taxon>Leotiomycetes</taxon>
        <taxon>Helotiales</taxon>
        <taxon>Hyaloscyphaceae</taxon>
        <taxon>Hyaloscypha</taxon>
        <taxon>Hyaloscypha variabilis</taxon>
    </lineage>
</organism>
<dbReference type="Proteomes" id="UP000235786">
    <property type="component" value="Unassembled WGS sequence"/>
</dbReference>
<name>A0A2J6SBT1_HYAVF</name>
<evidence type="ECO:0000259" key="2">
    <source>
        <dbReference type="Pfam" id="PF06985"/>
    </source>
</evidence>
<proteinExistence type="predicted"/>
<dbReference type="PANTHER" id="PTHR24148:SF73">
    <property type="entry name" value="HET DOMAIN PROTEIN (AFU_ORTHOLOGUE AFUA_8G01020)"/>
    <property type="match status" value="1"/>
</dbReference>
<dbReference type="InterPro" id="IPR010730">
    <property type="entry name" value="HET"/>
</dbReference>
<dbReference type="EMBL" id="KZ613937">
    <property type="protein sequence ID" value="PMD48216.1"/>
    <property type="molecule type" value="Genomic_DNA"/>
</dbReference>
<feature type="compositionally biased region" description="Polar residues" evidence="1">
    <location>
        <begin position="10"/>
        <end position="26"/>
    </location>
</feature>
<feature type="region of interest" description="Disordered" evidence="1">
    <location>
        <begin position="1"/>
        <end position="39"/>
    </location>
</feature>
<dbReference type="STRING" id="1149755.A0A2J6SBT1"/>
<sequence length="607" mass="69544">MEITDESDLETLSSGPTDSNKPNNSIPAPPEDNFYSPQNRPFYAKSPYKPLDPTQQQIRLLKFLPSNDDEVLSFALLDNRPLESVRSRYTALSYCAGDPRKTKAIYVNGARFNAFANLEYALREVVQYWRKNGMNAEEELLWVDQVCINQSNPDERSHQVGQMRDIYTAADRVLIALETEEMEPRSGIGIEWLLEIKRGFDILLPNKPNQEWMFDFLVTSFSHARFQDGFLDFYQMICSPWWQRGWIYQEFVVASEANFLYGGASVSWRDMHTVLYDLVDEKKTPFRALLIRVNQWWGRDSGRLYESIMMHDQPSNKQLSQLRQCRDDSKLFETVYLLMRRKHFWKGPTGLMGWLESSQTCQTSDPRDRVYAFLGLAHPQYNIIPDYSPSNTIEKLTLEVARKVLEAEGTLDFLTYVRERPYRDSGARPSWVPDLNKLHSNKGSIFDGEKAGTLENPKLTRVNASINDSGAILTVEGIRLDTMPCGRPVLIWRPDVHAVHDTGSLSTVNGLFVKPPATARSITFKKGTCVWWFPGSSFVAVLAPEVSVHTQPLPNNHHWRFLCTSSLMSLRYQRGGWANSVTKLVLDGDLDGLLAMEDMTKEVIEIH</sequence>
<evidence type="ECO:0000313" key="4">
    <source>
        <dbReference type="Proteomes" id="UP000235786"/>
    </source>
</evidence>
<dbReference type="Pfam" id="PF06985">
    <property type="entry name" value="HET"/>
    <property type="match status" value="1"/>
</dbReference>
<dbReference type="InterPro" id="IPR052895">
    <property type="entry name" value="HetReg/Transcr_Mod"/>
</dbReference>